<name>A0A7W9PF87_9NOCA</name>
<keyword evidence="1" id="KW-0732">Signal</keyword>
<dbReference type="AlphaFoldDB" id="A0A7W9PF87"/>
<dbReference type="Proteomes" id="UP000540412">
    <property type="component" value="Unassembled WGS sequence"/>
</dbReference>
<dbReference type="RefSeq" id="WP_040746674.1">
    <property type="nucleotide sequence ID" value="NZ_JACHIT010000001.1"/>
</dbReference>
<evidence type="ECO:0000259" key="2">
    <source>
        <dbReference type="Pfam" id="PF05305"/>
    </source>
</evidence>
<comment type="caution">
    <text evidence="3">The sequence shown here is derived from an EMBL/GenBank/DDBJ whole genome shotgun (WGS) entry which is preliminary data.</text>
</comment>
<feature type="chain" id="PRO_5039698635" description="DUF732 domain-containing protein" evidence="1">
    <location>
        <begin position="27"/>
        <end position="127"/>
    </location>
</feature>
<protein>
    <recommendedName>
        <fullName evidence="2">DUF732 domain-containing protein</fullName>
    </recommendedName>
</protein>
<sequence>MHNRVFRVSAAVAAGAVICLAGGALAGASPDPTSASRGVTPERNPVDRQFLRQSHLDDADPVRQDAGIQLAHAECGWLEANGNSGSNQVMLAESLRGSVDYPYTFLAAAVDSYCPWAQLQRPSVSFK</sequence>
<dbReference type="EMBL" id="JACHIT010000001">
    <property type="protein sequence ID" value="MBB5915052.1"/>
    <property type="molecule type" value="Genomic_DNA"/>
</dbReference>
<reference evidence="3 4" key="1">
    <citation type="submission" date="2020-08" db="EMBL/GenBank/DDBJ databases">
        <title>Sequencing the genomes of 1000 actinobacteria strains.</title>
        <authorList>
            <person name="Klenk H.-P."/>
        </authorList>
    </citation>
    <scope>NUCLEOTIDE SEQUENCE [LARGE SCALE GENOMIC DNA]</scope>
    <source>
        <strain evidence="3 4">DSM 43582</strain>
    </source>
</reference>
<evidence type="ECO:0000313" key="3">
    <source>
        <dbReference type="EMBL" id="MBB5915052.1"/>
    </source>
</evidence>
<dbReference type="Pfam" id="PF05305">
    <property type="entry name" value="DUF732"/>
    <property type="match status" value="1"/>
</dbReference>
<dbReference type="InterPro" id="IPR007969">
    <property type="entry name" value="DUF732"/>
</dbReference>
<accession>A0A7W9PF87</accession>
<organism evidence="3 4">
    <name type="scientific">Nocardia transvalensis</name>
    <dbReference type="NCBI Taxonomy" id="37333"/>
    <lineage>
        <taxon>Bacteria</taxon>
        <taxon>Bacillati</taxon>
        <taxon>Actinomycetota</taxon>
        <taxon>Actinomycetes</taxon>
        <taxon>Mycobacteriales</taxon>
        <taxon>Nocardiaceae</taxon>
        <taxon>Nocardia</taxon>
    </lineage>
</organism>
<feature type="signal peptide" evidence="1">
    <location>
        <begin position="1"/>
        <end position="26"/>
    </location>
</feature>
<keyword evidence="4" id="KW-1185">Reference proteome</keyword>
<evidence type="ECO:0000313" key="4">
    <source>
        <dbReference type="Proteomes" id="UP000540412"/>
    </source>
</evidence>
<feature type="domain" description="DUF732" evidence="2">
    <location>
        <begin position="47"/>
        <end position="115"/>
    </location>
</feature>
<evidence type="ECO:0000256" key="1">
    <source>
        <dbReference type="SAM" id="SignalP"/>
    </source>
</evidence>
<gene>
    <name evidence="3" type="ORF">BJY24_003919</name>
</gene>
<proteinExistence type="predicted"/>